<comment type="caution">
    <text evidence="6">The sequence shown here is derived from an EMBL/GenBank/DDBJ whole genome shotgun (WGS) entry which is preliminary data.</text>
</comment>
<dbReference type="HAMAP" id="MF_01474">
    <property type="entry name" value="Ribosomal_eS19"/>
    <property type="match status" value="1"/>
</dbReference>
<protein>
    <recommendedName>
        <fullName evidence="4 5">Small ribosomal subunit protein eS19</fullName>
    </recommendedName>
</protein>
<dbReference type="FunFam" id="1.10.10.10:FF:000449">
    <property type="entry name" value="30S ribosomal protein S19e"/>
    <property type="match status" value="1"/>
</dbReference>
<dbReference type="EMBL" id="DSLA01000058">
    <property type="protein sequence ID" value="HEH35236.1"/>
    <property type="molecule type" value="Genomic_DNA"/>
</dbReference>
<comment type="similarity">
    <text evidence="1 5">Belongs to the eukaryotic ribosomal protein eS19 family.</text>
</comment>
<dbReference type="SMART" id="SM01413">
    <property type="entry name" value="Ribosomal_S19e"/>
    <property type="match status" value="1"/>
</dbReference>
<dbReference type="NCBIfam" id="NF006811">
    <property type="entry name" value="PRK09333.1"/>
    <property type="match status" value="1"/>
</dbReference>
<dbReference type="GO" id="GO:0000028">
    <property type="term" value="P:ribosomal small subunit assembly"/>
    <property type="evidence" value="ECO:0007669"/>
    <property type="project" value="TreeGrafter"/>
</dbReference>
<dbReference type="InterPro" id="IPR036388">
    <property type="entry name" value="WH-like_DNA-bd_sf"/>
</dbReference>
<dbReference type="InterPro" id="IPR027548">
    <property type="entry name" value="Ribosomal_eS19_archaeal"/>
</dbReference>
<sequence>MSVYDVPADLLIKRVAENLKNVITPPEWANFVKTGVNRERAPEQKDWWYLRVASILRRIYIDGPVGIERLRTFYGGRKRRGVRLAHFAKGSGAIIRKALQQLEQLGYVAKTNEGRVITAEGRSFLDKIANEIKKELSEKIPELKKY</sequence>
<keyword evidence="2 5" id="KW-0689">Ribosomal protein</keyword>
<gene>
    <name evidence="5" type="primary">rps19e</name>
    <name evidence="6" type="ORF">ENP88_03600</name>
</gene>
<dbReference type="AlphaFoldDB" id="A0A7J2TJ56"/>
<evidence type="ECO:0000256" key="3">
    <source>
        <dbReference type="ARBA" id="ARBA00023274"/>
    </source>
</evidence>
<comment type="function">
    <text evidence="5">May be involved in maturation of the 30S ribosomal subunit.</text>
</comment>
<evidence type="ECO:0000313" key="6">
    <source>
        <dbReference type="EMBL" id="HEH35236.1"/>
    </source>
</evidence>
<dbReference type="GO" id="GO:0003735">
    <property type="term" value="F:structural constituent of ribosome"/>
    <property type="evidence" value="ECO:0007669"/>
    <property type="project" value="InterPro"/>
</dbReference>
<comment type="subunit">
    <text evidence="5">Part of the 30S ribosomal subunit.</text>
</comment>
<accession>A0A7J2TJ56</accession>
<evidence type="ECO:0000256" key="1">
    <source>
        <dbReference type="ARBA" id="ARBA00010014"/>
    </source>
</evidence>
<evidence type="ECO:0000256" key="4">
    <source>
        <dbReference type="ARBA" id="ARBA00035143"/>
    </source>
</evidence>
<dbReference type="InterPro" id="IPR036390">
    <property type="entry name" value="WH_DNA-bd_sf"/>
</dbReference>
<evidence type="ECO:0000256" key="5">
    <source>
        <dbReference type="HAMAP-Rule" id="MF_01474"/>
    </source>
</evidence>
<dbReference type="InterPro" id="IPR001266">
    <property type="entry name" value="Ribosomal_eS19"/>
</dbReference>
<proteinExistence type="inferred from homology"/>
<dbReference type="Pfam" id="PF01090">
    <property type="entry name" value="Ribosomal_S19e"/>
    <property type="match status" value="1"/>
</dbReference>
<dbReference type="GO" id="GO:0022627">
    <property type="term" value="C:cytosolic small ribosomal subunit"/>
    <property type="evidence" value="ECO:0007669"/>
    <property type="project" value="TreeGrafter"/>
</dbReference>
<organism evidence="6">
    <name type="scientific">Archaeoglobus fulgidus</name>
    <dbReference type="NCBI Taxonomy" id="2234"/>
    <lineage>
        <taxon>Archaea</taxon>
        <taxon>Methanobacteriati</taxon>
        <taxon>Methanobacteriota</taxon>
        <taxon>Archaeoglobi</taxon>
        <taxon>Archaeoglobales</taxon>
        <taxon>Archaeoglobaceae</taxon>
        <taxon>Archaeoglobus</taxon>
    </lineage>
</organism>
<name>A0A7J2TJ56_ARCFL</name>
<dbReference type="PANTHER" id="PTHR11710:SF0">
    <property type="entry name" value="40S RIBOSOMAL PROTEIN S19"/>
    <property type="match status" value="1"/>
</dbReference>
<dbReference type="Gene3D" id="1.10.10.10">
    <property type="entry name" value="Winged helix-like DNA-binding domain superfamily/Winged helix DNA-binding domain"/>
    <property type="match status" value="1"/>
</dbReference>
<dbReference type="GO" id="GO:0006412">
    <property type="term" value="P:translation"/>
    <property type="evidence" value="ECO:0007669"/>
    <property type="project" value="UniProtKB-UniRule"/>
</dbReference>
<keyword evidence="3 5" id="KW-0687">Ribonucleoprotein</keyword>
<reference evidence="6" key="1">
    <citation type="journal article" date="2020" name="mSystems">
        <title>Genome- and Community-Level Interaction Insights into Carbon Utilization and Element Cycling Functions of Hydrothermarchaeota in Hydrothermal Sediment.</title>
        <authorList>
            <person name="Zhou Z."/>
            <person name="Liu Y."/>
            <person name="Xu W."/>
            <person name="Pan J."/>
            <person name="Luo Z.H."/>
            <person name="Li M."/>
        </authorList>
    </citation>
    <scope>NUCLEOTIDE SEQUENCE [LARGE SCALE GENOMIC DNA]</scope>
    <source>
        <strain evidence="6">SpSt-26</strain>
    </source>
</reference>
<dbReference type="SUPFAM" id="SSF46785">
    <property type="entry name" value="Winged helix' DNA-binding domain"/>
    <property type="match status" value="1"/>
</dbReference>
<evidence type="ECO:0000256" key="2">
    <source>
        <dbReference type="ARBA" id="ARBA00022980"/>
    </source>
</evidence>
<dbReference type="GO" id="GO:0003723">
    <property type="term" value="F:RNA binding"/>
    <property type="evidence" value="ECO:0007669"/>
    <property type="project" value="TreeGrafter"/>
</dbReference>
<dbReference type="PANTHER" id="PTHR11710">
    <property type="entry name" value="40S RIBOSOMAL PROTEIN S19"/>
    <property type="match status" value="1"/>
</dbReference>